<dbReference type="AlphaFoldDB" id="A0A6C0KTM5"/>
<protein>
    <recommendedName>
        <fullName evidence="2">Leucine-rich repeat protein</fullName>
    </recommendedName>
</protein>
<dbReference type="EMBL" id="MN740976">
    <property type="protein sequence ID" value="QHU20949.1"/>
    <property type="molecule type" value="Genomic_DNA"/>
</dbReference>
<sequence>MDTEKYIEDPNNAYSFQYEYKFSNTYRCITANYIKPENLDKLDLENRNINDLSINGDYLEELIIPNGVTCAIVADLSLRKLYVPDSMEFLYCQNNCLKELELPENIYNVDASNNYIEKVTFRNSAKQLKYLNLKNNRIADFDFTIPESLNYLNIENNPHIHVSPKISLFINMNPIYE</sequence>
<organism evidence="1">
    <name type="scientific">viral metagenome</name>
    <dbReference type="NCBI Taxonomy" id="1070528"/>
    <lineage>
        <taxon>unclassified sequences</taxon>
        <taxon>metagenomes</taxon>
        <taxon>organismal metagenomes</taxon>
    </lineage>
</organism>
<accession>A0A6C0KTM5</accession>
<dbReference type="SUPFAM" id="SSF52075">
    <property type="entry name" value="Outer arm dynein light chain 1"/>
    <property type="match status" value="1"/>
</dbReference>
<dbReference type="Gene3D" id="3.80.10.10">
    <property type="entry name" value="Ribonuclease Inhibitor"/>
    <property type="match status" value="1"/>
</dbReference>
<proteinExistence type="predicted"/>
<dbReference type="InterPro" id="IPR032675">
    <property type="entry name" value="LRR_dom_sf"/>
</dbReference>
<reference evidence="1" key="1">
    <citation type="journal article" date="2020" name="Nature">
        <title>Giant virus diversity and host interactions through global metagenomics.</title>
        <authorList>
            <person name="Schulz F."/>
            <person name="Roux S."/>
            <person name="Paez-Espino D."/>
            <person name="Jungbluth S."/>
            <person name="Walsh D.A."/>
            <person name="Denef V.J."/>
            <person name="McMahon K.D."/>
            <person name="Konstantinidis K.T."/>
            <person name="Eloe-Fadrosh E.A."/>
            <person name="Kyrpides N.C."/>
            <person name="Woyke T."/>
        </authorList>
    </citation>
    <scope>NUCLEOTIDE SEQUENCE</scope>
    <source>
        <strain evidence="1">GVMAG-S-3300013094-100</strain>
    </source>
</reference>
<evidence type="ECO:0008006" key="2">
    <source>
        <dbReference type="Google" id="ProtNLM"/>
    </source>
</evidence>
<name>A0A6C0KTM5_9ZZZZ</name>
<evidence type="ECO:0000313" key="1">
    <source>
        <dbReference type="EMBL" id="QHU20949.1"/>
    </source>
</evidence>